<dbReference type="Pfam" id="PF06993">
    <property type="entry name" value="DUF1304"/>
    <property type="match status" value="1"/>
</dbReference>
<dbReference type="EMBL" id="JBHSAY010000013">
    <property type="protein sequence ID" value="MFC4133733.1"/>
    <property type="molecule type" value="Genomic_DNA"/>
</dbReference>
<dbReference type="Proteomes" id="UP001595816">
    <property type="component" value="Unassembled WGS sequence"/>
</dbReference>
<accession>A0ABV8LTN2</accession>
<name>A0ABV8LTN2_9ACTN</name>
<keyword evidence="1" id="KW-0812">Transmembrane</keyword>
<organism evidence="2 3">
    <name type="scientific">Hamadaea flava</name>
    <dbReference type="NCBI Taxonomy" id="1742688"/>
    <lineage>
        <taxon>Bacteria</taxon>
        <taxon>Bacillati</taxon>
        <taxon>Actinomycetota</taxon>
        <taxon>Actinomycetes</taxon>
        <taxon>Micromonosporales</taxon>
        <taxon>Micromonosporaceae</taxon>
        <taxon>Hamadaea</taxon>
    </lineage>
</organism>
<feature type="transmembrane region" description="Helical" evidence="1">
    <location>
        <begin position="6"/>
        <end position="27"/>
    </location>
</feature>
<evidence type="ECO:0000313" key="3">
    <source>
        <dbReference type="Proteomes" id="UP001595816"/>
    </source>
</evidence>
<keyword evidence="1" id="KW-1133">Transmembrane helix</keyword>
<protein>
    <submittedName>
        <fullName evidence="2">DUF1304 domain-containing protein</fullName>
    </submittedName>
</protein>
<reference evidence="3" key="1">
    <citation type="journal article" date="2019" name="Int. J. Syst. Evol. Microbiol.">
        <title>The Global Catalogue of Microorganisms (GCM) 10K type strain sequencing project: providing services to taxonomists for standard genome sequencing and annotation.</title>
        <authorList>
            <consortium name="The Broad Institute Genomics Platform"/>
            <consortium name="The Broad Institute Genome Sequencing Center for Infectious Disease"/>
            <person name="Wu L."/>
            <person name="Ma J."/>
        </authorList>
    </citation>
    <scope>NUCLEOTIDE SEQUENCE [LARGE SCALE GENOMIC DNA]</scope>
    <source>
        <strain evidence="3">CGMCC 4.7289</strain>
    </source>
</reference>
<proteinExistence type="predicted"/>
<dbReference type="InterPro" id="IPR009732">
    <property type="entry name" value="DUF1304"/>
</dbReference>
<dbReference type="RefSeq" id="WP_253750469.1">
    <property type="nucleotide sequence ID" value="NZ_JAMZDZ010000001.1"/>
</dbReference>
<evidence type="ECO:0000313" key="2">
    <source>
        <dbReference type="EMBL" id="MFC4133733.1"/>
    </source>
</evidence>
<dbReference type="PANTHER" id="PTHR38446:SF1">
    <property type="entry name" value="BLL0914 PROTEIN"/>
    <property type="match status" value="1"/>
</dbReference>
<sequence>MNIVAVIAATLAGLLHVLIFAMESLLFRRPDVHRRFRTAASDVDAVRPWAFNQGFYNLFLGIGAIVGVFLADTPGRTLTGFACACMLGAAIVLVAGERRMARAAVMQGFLPLVALVALAF</sequence>
<feature type="transmembrane region" description="Helical" evidence="1">
    <location>
        <begin position="77"/>
        <end position="96"/>
    </location>
</feature>
<feature type="transmembrane region" description="Helical" evidence="1">
    <location>
        <begin position="54"/>
        <end position="71"/>
    </location>
</feature>
<evidence type="ECO:0000256" key="1">
    <source>
        <dbReference type="SAM" id="Phobius"/>
    </source>
</evidence>
<keyword evidence="3" id="KW-1185">Reference proteome</keyword>
<comment type="caution">
    <text evidence="2">The sequence shown here is derived from an EMBL/GenBank/DDBJ whole genome shotgun (WGS) entry which is preliminary data.</text>
</comment>
<keyword evidence="1" id="KW-0472">Membrane</keyword>
<dbReference type="PANTHER" id="PTHR38446">
    <property type="entry name" value="BLL0914 PROTEIN"/>
    <property type="match status" value="1"/>
</dbReference>
<gene>
    <name evidence="2" type="ORF">ACFOZ4_24240</name>
</gene>